<dbReference type="PROSITE" id="PS51257">
    <property type="entry name" value="PROKAR_LIPOPROTEIN"/>
    <property type="match status" value="1"/>
</dbReference>
<evidence type="ECO:0000313" key="5">
    <source>
        <dbReference type="Proteomes" id="UP001157910"/>
    </source>
</evidence>
<feature type="domain" description="Lipocalin/cytosolic fatty-acid binding" evidence="3">
    <location>
        <begin position="42"/>
        <end position="182"/>
    </location>
</feature>
<sequence length="182" mass="20114">MRKLGMVALALGASAILAACAKIPRPGPVGNRVVPEPAKPVSADRYMGRWYEQFRYEASFQKGMDGVFADYSLNPDGSVKVVNSGRKGGPGGTLKVSRGKARIVDPDTGAKLKVSFFGPFYGDYWVLDHGDAYEWSIVGEPSGRYLWVLTREQRPNAVMLASLEARVKQLGYDWSLIRRTRQ</sequence>
<keyword evidence="5" id="KW-1185">Reference proteome</keyword>
<comment type="subunit">
    <text evidence="2">Homodimer.</text>
</comment>
<proteinExistence type="inferred from homology"/>
<dbReference type="RefSeq" id="WP_283405823.1">
    <property type="nucleotide sequence ID" value="NZ_FXUI01000004.1"/>
</dbReference>
<reference evidence="4 5" key="1">
    <citation type="submission" date="2017-05" db="EMBL/GenBank/DDBJ databases">
        <authorList>
            <person name="Varghese N."/>
            <person name="Submissions S."/>
        </authorList>
    </citation>
    <scope>NUCLEOTIDE SEQUENCE [LARGE SCALE GENOMIC DNA]</scope>
    <source>
        <strain evidence="4 5">SM16</strain>
    </source>
</reference>
<dbReference type="InterPro" id="IPR012674">
    <property type="entry name" value="Calycin"/>
</dbReference>
<keyword evidence="2" id="KW-0449">Lipoprotein</keyword>
<feature type="chain" id="PRO_5045017037" description="Outer membrane lipoprotein Blc" evidence="2">
    <location>
        <begin position="22"/>
        <end position="182"/>
    </location>
</feature>
<evidence type="ECO:0000256" key="1">
    <source>
        <dbReference type="ARBA" id="ARBA00006889"/>
    </source>
</evidence>
<comment type="caution">
    <text evidence="4">The sequence shown here is derived from an EMBL/GenBank/DDBJ whole genome shotgun (WGS) entry which is preliminary data.</text>
</comment>
<keyword evidence="2" id="KW-0446">Lipid-binding</keyword>
<dbReference type="PIRSF" id="PIRSF036893">
    <property type="entry name" value="Lipocalin_ApoD"/>
    <property type="match status" value="1"/>
</dbReference>
<dbReference type="InterPro" id="IPR000566">
    <property type="entry name" value="Lipocln_cytosolic_FA-bd_dom"/>
</dbReference>
<dbReference type="PANTHER" id="PTHR10612">
    <property type="entry name" value="APOLIPOPROTEIN D"/>
    <property type="match status" value="1"/>
</dbReference>
<dbReference type="PRINTS" id="PR01171">
    <property type="entry name" value="BCTLIPOCALIN"/>
</dbReference>
<dbReference type="PANTHER" id="PTHR10612:SF34">
    <property type="entry name" value="APOLIPOPROTEIN D"/>
    <property type="match status" value="1"/>
</dbReference>
<dbReference type="CDD" id="cd19438">
    <property type="entry name" value="lipocalin_Blc-like"/>
    <property type="match status" value="1"/>
</dbReference>
<keyword evidence="2" id="KW-0472">Membrane</keyword>
<gene>
    <name evidence="4" type="ORF">SAMN06296065_1046</name>
</gene>
<dbReference type="EMBL" id="FXUI01000004">
    <property type="protein sequence ID" value="SMP66267.1"/>
    <property type="molecule type" value="Genomic_DNA"/>
</dbReference>
<evidence type="ECO:0000259" key="3">
    <source>
        <dbReference type="Pfam" id="PF08212"/>
    </source>
</evidence>
<dbReference type="InterPro" id="IPR002446">
    <property type="entry name" value="Lipocalin_bac"/>
</dbReference>
<organism evidence="4 5">
    <name type="scientific">Novosphingobium panipatense</name>
    <dbReference type="NCBI Taxonomy" id="428991"/>
    <lineage>
        <taxon>Bacteria</taxon>
        <taxon>Pseudomonadati</taxon>
        <taxon>Pseudomonadota</taxon>
        <taxon>Alphaproteobacteria</taxon>
        <taxon>Sphingomonadales</taxon>
        <taxon>Sphingomonadaceae</taxon>
        <taxon>Novosphingobium</taxon>
    </lineage>
</organism>
<evidence type="ECO:0000256" key="2">
    <source>
        <dbReference type="PIRNR" id="PIRNR036893"/>
    </source>
</evidence>
<dbReference type="SUPFAM" id="SSF50814">
    <property type="entry name" value="Lipocalins"/>
    <property type="match status" value="1"/>
</dbReference>
<protein>
    <recommendedName>
        <fullName evidence="2">Outer membrane lipoprotein Blc</fullName>
    </recommendedName>
</protein>
<accession>A0ABY1QB76</accession>
<dbReference type="InterPro" id="IPR047202">
    <property type="entry name" value="Lipocalin_Blc-like_dom"/>
</dbReference>
<dbReference type="Gene3D" id="2.40.128.20">
    <property type="match status" value="1"/>
</dbReference>
<evidence type="ECO:0000313" key="4">
    <source>
        <dbReference type="EMBL" id="SMP66267.1"/>
    </source>
</evidence>
<dbReference type="Proteomes" id="UP001157910">
    <property type="component" value="Unassembled WGS sequence"/>
</dbReference>
<feature type="signal peptide" evidence="2">
    <location>
        <begin position="1"/>
        <end position="21"/>
    </location>
</feature>
<name>A0ABY1QB76_9SPHN</name>
<keyword evidence="2" id="KW-0998">Cell outer membrane</keyword>
<keyword evidence="2" id="KW-0732">Signal</keyword>
<comment type="similarity">
    <text evidence="1 2">Belongs to the calycin superfamily. Lipocalin family.</text>
</comment>
<dbReference type="Pfam" id="PF08212">
    <property type="entry name" value="Lipocalin_2"/>
    <property type="match status" value="1"/>
</dbReference>
<dbReference type="InterPro" id="IPR022271">
    <property type="entry name" value="Lipocalin_ApoD"/>
</dbReference>
<comment type="function">
    <text evidence="2">Involved in the storage or transport of lipids necessary for membrane maintenance under stressful conditions. Displays a binding preference for lysophospholipids.</text>
</comment>
<comment type="subcellular location">
    <subcellularLocation>
        <location evidence="2">Cell outer membrane</location>
    </subcellularLocation>
</comment>